<name>A0A6L2M501_TANCI</name>
<gene>
    <name evidence="2" type="ORF">Tci_041036</name>
</gene>
<proteinExistence type="predicted"/>
<comment type="caution">
    <text evidence="2">The sequence shown here is derived from an EMBL/GenBank/DDBJ whole genome shotgun (WGS) entry which is preliminary data.</text>
</comment>
<evidence type="ECO:0000313" key="2">
    <source>
        <dbReference type="EMBL" id="GEU69058.1"/>
    </source>
</evidence>
<keyword evidence="2" id="KW-0548">Nucleotidyltransferase</keyword>
<feature type="compositionally biased region" description="Basic and acidic residues" evidence="1">
    <location>
        <begin position="206"/>
        <end position="226"/>
    </location>
</feature>
<keyword evidence="2" id="KW-0808">Transferase</keyword>
<reference evidence="2" key="1">
    <citation type="journal article" date="2019" name="Sci. Rep.">
        <title>Draft genome of Tanacetum cinerariifolium, the natural source of mosquito coil.</title>
        <authorList>
            <person name="Yamashiro T."/>
            <person name="Shiraishi A."/>
            <person name="Satake H."/>
            <person name="Nakayama K."/>
        </authorList>
    </citation>
    <scope>NUCLEOTIDE SEQUENCE</scope>
</reference>
<evidence type="ECO:0000256" key="1">
    <source>
        <dbReference type="SAM" id="MobiDB-lite"/>
    </source>
</evidence>
<dbReference type="EMBL" id="BKCJ010005864">
    <property type="protein sequence ID" value="GEU69058.1"/>
    <property type="molecule type" value="Genomic_DNA"/>
</dbReference>
<sequence>MYSLQYEWSSADRFFELIGYPPNFKKNNGFNKGTISSNYVTRNTDQPASNSFTDEQYKRLMALISEKSGSSSMPVNIVVGHPNATKAVVTHVGSLRPTDQIVIHDVIGVPGYEFRLLFVHKLSKDNKFRVIFDEDFCVIQDSLQRTQVGTSNESNGLISSSVLFGKSPYELVFKIEPNLSHLKTFGCLCFSTVLNDSDKFSSSNEDESKSSEPNDDGRDKETEKTEAVGNVEENAILDENDNEYEGDDSFYQEFNEMFQTPDVIPDSQSDFNPRRSSRKTNMPKKLSDFKTDTRVKYSIDKQVNYSNLSLENFNFSTSLNKIVKPKTFDEASKDARWVVAMNLEMEALNMNGTWIITELPIGRKPIGSKWVYKVKYKSTSEVERFKASFAIQITANPVFHERTKHFEIELYFLREKVLADVVKTIKVKFVDNTADIFTKGLSVCDHNKFGDNQGMKDLYIINLMGNIKNKKLNFV</sequence>
<feature type="region of interest" description="Disordered" evidence="1">
    <location>
        <begin position="262"/>
        <end position="284"/>
    </location>
</feature>
<keyword evidence="2" id="KW-0695">RNA-directed DNA polymerase</keyword>
<organism evidence="2">
    <name type="scientific">Tanacetum cinerariifolium</name>
    <name type="common">Dalmatian daisy</name>
    <name type="synonym">Chrysanthemum cinerariifolium</name>
    <dbReference type="NCBI Taxonomy" id="118510"/>
    <lineage>
        <taxon>Eukaryota</taxon>
        <taxon>Viridiplantae</taxon>
        <taxon>Streptophyta</taxon>
        <taxon>Embryophyta</taxon>
        <taxon>Tracheophyta</taxon>
        <taxon>Spermatophyta</taxon>
        <taxon>Magnoliopsida</taxon>
        <taxon>eudicotyledons</taxon>
        <taxon>Gunneridae</taxon>
        <taxon>Pentapetalae</taxon>
        <taxon>asterids</taxon>
        <taxon>campanulids</taxon>
        <taxon>Asterales</taxon>
        <taxon>Asteraceae</taxon>
        <taxon>Asteroideae</taxon>
        <taxon>Anthemideae</taxon>
        <taxon>Anthemidinae</taxon>
        <taxon>Tanacetum</taxon>
    </lineage>
</organism>
<feature type="region of interest" description="Disordered" evidence="1">
    <location>
        <begin position="200"/>
        <end position="243"/>
    </location>
</feature>
<dbReference type="GO" id="GO:0003964">
    <property type="term" value="F:RNA-directed DNA polymerase activity"/>
    <property type="evidence" value="ECO:0007669"/>
    <property type="project" value="UniProtKB-KW"/>
</dbReference>
<protein>
    <submittedName>
        <fullName evidence="2">Putative reverse transcriptase, RNA-dependent DNA polymerase, Gag-polypeptide of LTR copia-type</fullName>
    </submittedName>
</protein>
<dbReference type="CDD" id="cd09272">
    <property type="entry name" value="RNase_HI_RT_Ty1"/>
    <property type="match status" value="1"/>
</dbReference>
<dbReference type="AlphaFoldDB" id="A0A6L2M501"/>
<accession>A0A6L2M501</accession>